<feature type="transmembrane region" description="Helical" evidence="8">
    <location>
        <begin position="31"/>
        <end position="50"/>
    </location>
</feature>
<keyword evidence="6 8" id="KW-1133">Transmembrane helix</keyword>
<dbReference type="InterPro" id="IPR051475">
    <property type="entry name" value="Diverse_Ion_Transporter"/>
</dbReference>
<evidence type="ECO:0000256" key="5">
    <source>
        <dbReference type="ARBA" id="ARBA00022692"/>
    </source>
</evidence>
<feature type="transmembrane region" description="Helical" evidence="8">
    <location>
        <begin position="313"/>
        <end position="345"/>
    </location>
</feature>
<comment type="caution">
    <text evidence="10">The sequence shown here is derived from an EMBL/GenBank/DDBJ whole genome shotgun (WGS) entry which is preliminary data.</text>
</comment>
<evidence type="ECO:0000313" key="10">
    <source>
        <dbReference type="EMBL" id="RDB58401.1"/>
    </source>
</evidence>
<dbReference type="InterPro" id="IPR004680">
    <property type="entry name" value="Cit_transptr-like_dom"/>
</dbReference>
<dbReference type="InterPro" id="IPR000802">
    <property type="entry name" value="Arsenical_pump_ArsB"/>
</dbReference>
<dbReference type="PANTHER" id="PTHR43568:SF1">
    <property type="entry name" value="P PROTEIN"/>
    <property type="match status" value="1"/>
</dbReference>
<evidence type="ECO:0000256" key="7">
    <source>
        <dbReference type="ARBA" id="ARBA00023136"/>
    </source>
</evidence>
<reference evidence="10 11" key="1">
    <citation type="journal article" date="2018" name="Elife">
        <title>Discovery and characterization of a prevalent human gut bacterial enzyme sufficient for the inactivation of a family of plant toxins.</title>
        <authorList>
            <person name="Koppel N."/>
            <person name="Bisanz J.E."/>
            <person name="Pandelia M.E."/>
            <person name="Turnbaugh P.J."/>
            <person name="Balskus E.P."/>
        </authorList>
    </citation>
    <scope>NUCLEOTIDE SEQUENCE [LARGE SCALE GENOMIC DNA]</scope>
    <source>
        <strain evidence="10 11">OB21 GAM31</strain>
    </source>
</reference>
<dbReference type="CDD" id="cd01116">
    <property type="entry name" value="P_permease"/>
    <property type="match status" value="1"/>
</dbReference>
<keyword evidence="4" id="KW-1003">Cell membrane</keyword>
<evidence type="ECO:0000259" key="9">
    <source>
        <dbReference type="Pfam" id="PF03600"/>
    </source>
</evidence>
<organism evidence="10 11">
    <name type="scientific">Slackia isoflavoniconvertens</name>
    <dbReference type="NCBI Taxonomy" id="572010"/>
    <lineage>
        <taxon>Bacteria</taxon>
        <taxon>Bacillati</taxon>
        <taxon>Actinomycetota</taxon>
        <taxon>Coriobacteriia</taxon>
        <taxon>Eggerthellales</taxon>
        <taxon>Eggerthellaceae</taxon>
        <taxon>Slackia</taxon>
    </lineage>
</organism>
<dbReference type="PANTHER" id="PTHR43568">
    <property type="entry name" value="P PROTEIN"/>
    <property type="match status" value="1"/>
</dbReference>
<keyword evidence="3" id="KW-0813">Transport</keyword>
<dbReference type="RefSeq" id="WP_114615582.1">
    <property type="nucleotide sequence ID" value="NZ_PPTO01000008.1"/>
</dbReference>
<feature type="transmembrane region" description="Helical" evidence="8">
    <location>
        <begin position="223"/>
        <end position="244"/>
    </location>
</feature>
<feature type="transmembrane region" description="Helical" evidence="8">
    <location>
        <begin position="131"/>
        <end position="153"/>
    </location>
</feature>
<dbReference type="PRINTS" id="PR00758">
    <property type="entry name" value="ARSENICPUMP"/>
</dbReference>
<dbReference type="AlphaFoldDB" id="A0A369LFJ2"/>
<feature type="transmembrane region" description="Helical" evidence="8">
    <location>
        <begin position="402"/>
        <end position="421"/>
    </location>
</feature>
<feature type="domain" description="Citrate transporter-like" evidence="9">
    <location>
        <begin position="16"/>
        <end position="364"/>
    </location>
</feature>
<accession>A0A369LFJ2</accession>
<dbReference type="Proteomes" id="UP000253975">
    <property type="component" value="Unassembled WGS sequence"/>
</dbReference>
<feature type="transmembrane region" description="Helical" evidence="8">
    <location>
        <begin position="173"/>
        <end position="195"/>
    </location>
</feature>
<evidence type="ECO:0000256" key="6">
    <source>
        <dbReference type="ARBA" id="ARBA00022989"/>
    </source>
</evidence>
<dbReference type="Pfam" id="PF03600">
    <property type="entry name" value="CitMHS"/>
    <property type="match status" value="1"/>
</dbReference>
<protein>
    <recommendedName>
        <fullName evidence="9">Citrate transporter-like domain-containing protein</fullName>
    </recommendedName>
</protein>
<evidence type="ECO:0000256" key="4">
    <source>
        <dbReference type="ARBA" id="ARBA00022475"/>
    </source>
</evidence>
<evidence type="ECO:0000256" key="1">
    <source>
        <dbReference type="ARBA" id="ARBA00004651"/>
    </source>
</evidence>
<gene>
    <name evidence="10" type="ORF">C1881_05735</name>
</gene>
<keyword evidence="7 8" id="KW-0472">Membrane</keyword>
<name>A0A369LFJ2_9ACTN</name>
<feature type="transmembrane region" description="Helical" evidence="8">
    <location>
        <begin position="274"/>
        <end position="293"/>
    </location>
</feature>
<evidence type="ECO:0000313" key="11">
    <source>
        <dbReference type="Proteomes" id="UP000253975"/>
    </source>
</evidence>
<feature type="transmembrane region" description="Helical" evidence="8">
    <location>
        <begin position="93"/>
        <end position="119"/>
    </location>
</feature>
<sequence>MDFNAIFAVAVFLIVIALVMSEKVHRSLVAIGGAAVLLLAHVMTLDQAVAHVDFNTIGVLFGMMLFVAVVKQSGMFGYLAIKTAHIAKGDPWHIMVMYVLLTAVLSAFLDNVTTVLLIGPMTLTICKLLKVNPIPFFMVEIMASNIGGTATLIGDPPNIMIGSAAGYTFLDFIIVDAPIVCVILAVVLVVFYFLYGRGLHVPDEDRNRVLELDPKEQIEDMRLLKISVVMLVCVVIGFMCHGALGIESSVVALTAAAVIMLISRVDVPQALLHVEWTTLTFFCGLFIIVGGMVETGTIDMLANALMDFTGDDVLFTMIILLVASAVISSVLDNIPFVATMIPILLAMEGAGMDVTPLWWATSLGACLGGNGTLIGASCNVVISDIAAKNGNPISFVKYMKVGFPLMLLTVLIAGIYLYIVFQPV</sequence>
<dbReference type="GO" id="GO:0005886">
    <property type="term" value="C:plasma membrane"/>
    <property type="evidence" value="ECO:0007669"/>
    <property type="project" value="UniProtKB-SubCell"/>
</dbReference>
<proteinExistence type="inferred from homology"/>
<evidence type="ECO:0000256" key="3">
    <source>
        <dbReference type="ARBA" id="ARBA00022448"/>
    </source>
</evidence>
<keyword evidence="5 8" id="KW-0812">Transmembrane</keyword>
<dbReference type="EMBL" id="PPTO01000008">
    <property type="protein sequence ID" value="RDB58401.1"/>
    <property type="molecule type" value="Genomic_DNA"/>
</dbReference>
<comment type="similarity">
    <text evidence="2">Belongs to the CitM (TC 2.A.11) transporter family.</text>
</comment>
<comment type="subcellular location">
    <subcellularLocation>
        <location evidence="1">Cell membrane</location>
        <topology evidence="1">Multi-pass membrane protein</topology>
    </subcellularLocation>
</comment>
<feature type="transmembrane region" description="Helical" evidence="8">
    <location>
        <begin position="57"/>
        <end position="81"/>
    </location>
</feature>
<feature type="transmembrane region" description="Helical" evidence="8">
    <location>
        <begin position="357"/>
        <end position="382"/>
    </location>
</feature>
<evidence type="ECO:0000256" key="8">
    <source>
        <dbReference type="SAM" id="Phobius"/>
    </source>
</evidence>
<dbReference type="GO" id="GO:0015105">
    <property type="term" value="F:arsenite transmembrane transporter activity"/>
    <property type="evidence" value="ECO:0007669"/>
    <property type="project" value="InterPro"/>
</dbReference>
<evidence type="ECO:0000256" key="2">
    <source>
        <dbReference type="ARBA" id="ARBA00009843"/>
    </source>
</evidence>